<organism evidence="8">
    <name type="scientific">Panicum hallii</name>
    <dbReference type="NCBI Taxonomy" id="206008"/>
    <lineage>
        <taxon>Eukaryota</taxon>
        <taxon>Viridiplantae</taxon>
        <taxon>Streptophyta</taxon>
        <taxon>Embryophyta</taxon>
        <taxon>Tracheophyta</taxon>
        <taxon>Spermatophyta</taxon>
        <taxon>Magnoliopsida</taxon>
        <taxon>Liliopsida</taxon>
        <taxon>Poales</taxon>
        <taxon>Poaceae</taxon>
        <taxon>PACMAD clade</taxon>
        <taxon>Panicoideae</taxon>
        <taxon>Panicodae</taxon>
        <taxon>Paniceae</taxon>
        <taxon>Panicinae</taxon>
        <taxon>Panicum</taxon>
        <taxon>Panicum sect. Panicum</taxon>
    </lineage>
</organism>
<evidence type="ECO:0000256" key="5">
    <source>
        <dbReference type="PROSITE-ProRule" id="PRU00261"/>
    </source>
</evidence>
<evidence type="ECO:0000259" key="7">
    <source>
        <dbReference type="PROSITE" id="PS50941"/>
    </source>
</evidence>
<evidence type="ECO:0000256" key="2">
    <source>
        <dbReference type="ARBA" id="ARBA00022734"/>
    </source>
</evidence>
<evidence type="ECO:0000256" key="4">
    <source>
        <dbReference type="ARBA" id="ARBA00023283"/>
    </source>
</evidence>
<comment type="caution">
    <text evidence="5">Lacks conserved residue(s) required for the propagation of feature annotation.</text>
</comment>
<protein>
    <recommendedName>
        <fullName evidence="7">Chitin-binding type-1 domain-containing protein</fullName>
    </recommendedName>
</protein>
<evidence type="ECO:0000256" key="6">
    <source>
        <dbReference type="SAM" id="SignalP"/>
    </source>
</evidence>
<dbReference type="Gene3D" id="3.30.60.10">
    <property type="entry name" value="Endochitinase-like"/>
    <property type="match status" value="4"/>
</dbReference>
<dbReference type="SUPFAM" id="SSF57016">
    <property type="entry name" value="Plant lectins/antimicrobial peptides"/>
    <property type="match status" value="2"/>
</dbReference>
<dbReference type="PANTHER" id="PTHR47849:SF8">
    <property type="entry name" value="LECTIN"/>
    <property type="match status" value="1"/>
</dbReference>
<keyword evidence="6" id="KW-0732">Signal</keyword>
<feature type="disulfide bond" evidence="5">
    <location>
        <begin position="83"/>
        <end position="97"/>
    </location>
</feature>
<feature type="disulfide bond" evidence="5">
    <location>
        <begin position="160"/>
        <end position="174"/>
    </location>
</feature>
<keyword evidence="3 5" id="KW-1015">Disulfide bond</keyword>
<proteinExistence type="predicted"/>
<keyword evidence="1 5" id="KW-0147">Chitin-binding</keyword>
<keyword evidence="4" id="KW-0873">Pyrrolidone carboxylic acid</keyword>
<feature type="signal peptide" evidence="6">
    <location>
        <begin position="1"/>
        <end position="19"/>
    </location>
</feature>
<dbReference type="Proteomes" id="UP000243499">
    <property type="component" value="Chromosome 9"/>
</dbReference>
<dbReference type="SMART" id="SM00270">
    <property type="entry name" value="ChtBD1"/>
    <property type="match status" value="4"/>
</dbReference>
<feature type="disulfide bond" evidence="5">
    <location>
        <begin position="78"/>
        <end position="90"/>
    </location>
</feature>
<dbReference type="PROSITE" id="PS00026">
    <property type="entry name" value="CHIT_BIND_I_1"/>
    <property type="match status" value="1"/>
</dbReference>
<dbReference type="CDD" id="cd00035">
    <property type="entry name" value="ChtBD1"/>
    <property type="match status" value="2"/>
</dbReference>
<sequence length="210" mass="20973">MQPMMRATFLLAALAVAYAGAGALAGEQCGRQTGGMLCPSNIQDGRCGIGKGYCGEGCQSGACSPNRKCGHLAGGATCDANQCCSQYGYCGFGVEFCGEGCQSGGVPREPDLRQPGRRVNGYCGLGLEYCGDGCQSGACSADWQCGGRADDGAACANNYCCSKYGYCGLGDDFCGAGCQSGACSSGAAVQGLELVVNQTAASSGGEAIAH</sequence>
<dbReference type="Gramene" id="PAN47178">
    <property type="protein sequence ID" value="PAN47178"/>
    <property type="gene ID" value="PAHAL_9G239800"/>
</dbReference>
<feature type="chain" id="PRO_5015577892" description="Chitin-binding type-1 domain-containing protein" evidence="6">
    <location>
        <begin position="20"/>
        <end position="210"/>
    </location>
</feature>
<dbReference type="AlphaFoldDB" id="A0A2S3ILZ4"/>
<dbReference type="InterPro" id="IPR001002">
    <property type="entry name" value="Chitin-bd_1"/>
</dbReference>
<dbReference type="GO" id="GO:0008061">
    <property type="term" value="F:chitin binding"/>
    <property type="evidence" value="ECO:0007669"/>
    <property type="project" value="UniProtKB-UniRule"/>
</dbReference>
<gene>
    <name evidence="8" type="ORF">PAHAL_9G239800</name>
</gene>
<dbReference type="PROSITE" id="PS50941">
    <property type="entry name" value="CHIT_BIND_I_2"/>
    <property type="match status" value="2"/>
</dbReference>
<dbReference type="InterPro" id="IPR036861">
    <property type="entry name" value="Endochitinase-like_sf"/>
</dbReference>
<feature type="disulfide bond" evidence="5">
    <location>
        <begin position="155"/>
        <end position="167"/>
    </location>
</feature>
<keyword evidence="2" id="KW-0430">Lectin</keyword>
<feature type="domain" description="Chitin-binding type-1" evidence="7">
    <location>
        <begin position="142"/>
        <end position="185"/>
    </location>
</feature>
<dbReference type="EMBL" id="CM008054">
    <property type="protein sequence ID" value="PAN47178.1"/>
    <property type="molecule type" value="Genomic_DNA"/>
</dbReference>
<name>A0A2S3ILZ4_9POAL</name>
<evidence type="ECO:0000256" key="1">
    <source>
        <dbReference type="ARBA" id="ARBA00022669"/>
    </source>
</evidence>
<evidence type="ECO:0000313" key="8">
    <source>
        <dbReference type="EMBL" id="PAN47178.1"/>
    </source>
</evidence>
<dbReference type="PANTHER" id="PTHR47849">
    <property type="entry name" value="CHITIN-BINDING LECTIN 1"/>
    <property type="match status" value="1"/>
</dbReference>
<dbReference type="InterPro" id="IPR018371">
    <property type="entry name" value="Chitin-binding_1_CS"/>
</dbReference>
<evidence type="ECO:0000256" key="3">
    <source>
        <dbReference type="ARBA" id="ARBA00023157"/>
    </source>
</evidence>
<dbReference type="Pfam" id="PF00187">
    <property type="entry name" value="Chitin_bind_1"/>
    <property type="match status" value="2"/>
</dbReference>
<accession>A0A2S3ILZ4</accession>
<feature type="disulfide bond" evidence="5">
    <location>
        <begin position="69"/>
        <end position="84"/>
    </location>
</feature>
<feature type="domain" description="Chitin-binding type-1" evidence="7">
    <location>
        <begin position="66"/>
        <end position="103"/>
    </location>
</feature>
<reference evidence="8" key="1">
    <citation type="submission" date="2018-04" db="EMBL/GenBank/DDBJ databases">
        <title>WGS assembly of Panicum hallii.</title>
        <authorList>
            <person name="Lovell J."/>
            <person name="Jenkins J."/>
            <person name="Lowry D."/>
            <person name="Mamidi S."/>
            <person name="Sreedasyam A."/>
            <person name="Weng X."/>
            <person name="Barry K."/>
            <person name="Bonette J."/>
            <person name="Campitelli B."/>
            <person name="Daum C."/>
            <person name="Gordon S."/>
            <person name="Gould B."/>
            <person name="Lipzen A."/>
            <person name="Macqueen A."/>
            <person name="Palacio-Mejia J."/>
            <person name="Plott C."/>
            <person name="Shakirov E."/>
            <person name="Shu S."/>
            <person name="Yoshinaga Y."/>
            <person name="Zane M."/>
            <person name="Rokhsar D."/>
            <person name="Grimwood J."/>
            <person name="Schmutz J."/>
            <person name="Juenger T."/>
        </authorList>
    </citation>
    <scope>NUCLEOTIDE SEQUENCE [LARGE SCALE GENOMIC DNA]</scope>
    <source>
        <strain evidence="8">FIL2</strain>
    </source>
</reference>
<dbReference type="GO" id="GO:0030246">
    <property type="term" value="F:carbohydrate binding"/>
    <property type="evidence" value="ECO:0007669"/>
    <property type="project" value="UniProtKB-KW"/>
</dbReference>